<feature type="transmembrane region" description="Helical" evidence="2">
    <location>
        <begin position="41"/>
        <end position="63"/>
    </location>
</feature>
<keyword evidence="4" id="KW-1185">Reference proteome</keyword>
<accession>A0ABR2UQ14</accession>
<evidence type="ECO:0000313" key="4">
    <source>
        <dbReference type="Proteomes" id="UP001408356"/>
    </source>
</evidence>
<sequence length="185" mass="19970">MEMAGLFYYESAQSWFQRYGTTLIETLNRIDVPSATDQATITAIAFLVTIAGTSAWSLVASLLHSMLALRPAGVDAIGLQHQVLFRNTAGALGTMLDLVKVQFAWTKVKAQGSWDRTILLAIDGVSSPLDQSLLRGSRIGGIVLFLLQVSSTVADLLLPRTETTVSKLHSSTRPPTTPAKQGTMH</sequence>
<name>A0ABR2UQ14_9PEZI</name>
<keyword evidence="2" id="KW-1133">Transmembrane helix</keyword>
<protein>
    <submittedName>
        <fullName evidence="3">Uncharacterized protein</fullName>
    </submittedName>
</protein>
<evidence type="ECO:0000313" key="3">
    <source>
        <dbReference type="EMBL" id="KAK9416637.1"/>
    </source>
</evidence>
<keyword evidence="2" id="KW-0812">Transmembrane</keyword>
<evidence type="ECO:0000256" key="2">
    <source>
        <dbReference type="SAM" id="Phobius"/>
    </source>
</evidence>
<feature type="region of interest" description="Disordered" evidence="1">
    <location>
        <begin position="165"/>
        <end position="185"/>
    </location>
</feature>
<reference evidence="3 4" key="1">
    <citation type="journal article" date="2024" name="J. Plant Pathol.">
        <title>Sequence and assembly of the genome of Seiridium unicorne, isolate CBS 538.82, causal agent of cypress canker disease.</title>
        <authorList>
            <person name="Scali E."/>
            <person name="Rocca G.D."/>
            <person name="Danti R."/>
            <person name="Garbelotto M."/>
            <person name="Barberini S."/>
            <person name="Baroncelli R."/>
            <person name="Emiliani G."/>
        </authorList>
    </citation>
    <scope>NUCLEOTIDE SEQUENCE [LARGE SCALE GENOMIC DNA]</scope>
    <source>
        <strain evidence="3 4">BM-138-508</strain>
    </source>
</reference>
<comment type="caution">
    <text evidence="3">The sequence shown here is derived from an EMBL/GenBank/DDBJ whole genome shotgun (WGS) entry which is preliminary data.</text>
</comment>
<gene>
    <name evidence="3" type="ORF">SUNI508_09547</name>
</gene>
<organism evidence="3 4">
    <name type="scientific">Seiridium unicorne</name>
    <dbReference type="NCBI Taxonomy" id="138068"/>
    <lineage>
        <taxon>Eukaryota</taxon>
        <taxon>Fungi</taxon>
        <taxon>Dikarya</taxon>
        <taxon>Ascomycota</taxon>
        <taxon>Pezizomycotina</taxon>
        <taxon>Sordariomycetes</taxon>
        <taxon>Xylariomycetidae</taxon>
        <taxon>Amphisphaeriales</taxon>
        <taxon>Sporocadaceae</taxon>
        <taxon>Seiridium</taxon>
    </lineage>
</organism>
<keyword evidence="2" id="KW-0472">Membrane</keyword>
<proteinExistence type="predicted"/>
<evidence type="ECO:0000256" key="1">
    <source>
        <dbReference type="SAM" id="MobiDB-lite"/>
    </source>
</evidence>
<dbReference type="EMBL" id="JARVKF010000405">
    <property type="protein sequence ID" value="KAK9416637.1"/>
    <property type="molecule type" value="Genomic_DNA"/>
</dbReference>
<dbReference type="Proteomes" id="UP001408356">
    <property type="component" value="Unassembled WGS sequence"/>
</dbReference>